<dbReference type="AlphaFoldDB" id="A0A855X8Y9"/>
<name>A0A855X8Y9_LIMRT</name>
<organism evidence="2 3">
    <name type="scientific">Limosilactobacillus reuteri</name>
    <name type="common">Lactobacillus reuteri</name>
    <dbReference type="NCBI Taxonomy" id="1598"/>
    <lineage>
        <taxon>Bacteria</taxon>
        <taxon>Bacillati</taxon>
        <taxon>Bacillota</taxon>
        <taxon>Bacilli</taxon>
        <taxon>Lactobacillales</taxon>
        <taxon>Lactobacillaceae</taxon>
        <taxon>Limosilactobacillus</taxon>
    </lineage>
</organism>
<evidence type="ECO:0000313" key="2">
    <source>
        <dbReference type="EMBL" id="PWT39112.1"/>
    </source>
</evidence>
<comment type="caution">
    <text evidence="2">The sequence shown here is derived from an EMBL/GenBank/DDBJ whole genome shotgun (WGS) entry which is preliminary data.</text>
</comment>
<accession>A0A855X8Y9</accession>
<evidence type="ECO:0000259" key="1">
    <source>
        <dbReference type="Pfam" id="PF21817"/>
    </source>
</evidence>
<evidence type="ECO:0000313" key="3">
    <source>
        <dbReference type="Proteomes" id="UP000245980"/>
    </source>
</evidence>
<proteinExistence type="predicted"/>
<reference evidence="2 3" key="1">
    <citation type="journal article" date="2018" name="Front. Microbiol.">
        <title>Comparative Genomics of the Herbivore Gut Symbiont Lactobacillus reuteri Reveals Genetic Diversity and Lifestyle Adaptation.</title>
        <authorList>
            <person name="Zhao J."/>
        </authorList>
    </citation>
    <scope>NUCLEOTIDE SEQUENCE [LARGE SCALE GENOMIC DNA]</scope>
    <source>
        <strain evidence="2 3">LR10</strain>
    </source>
</reference>
<dbReference type="Gene3D" id="3.40.960.10">
    <property type="entry name" value="VSR Endonuclease"/>
    <property type="match status" value="1"/>
</dbReference>
<dbReference type="InterPro" id="IPR048793">
    <property type="entry name" value="CapR_dom"/>
</dbReference>
<gene>
    <name evidence="2" type="ORF">DKZ22_11745</name>
</gene>
<dbReference type="Proteomes" id="UP000245980">
    <property type="component" value="Unassembled WGS sequence"/>
</dbReference>
<protein>
    <recommendedName>
        <fullName evidence="1">CapR homology domain-containing protein</fullName>
    </recommendedName>
</protein>
<sequence length="443" mass="52311">MSRRKTNEEFDLELQQHFAGDVKRLSPYVNKTTKIRFWHKCGTTYENTPKSVLRSKNGTCPNCRNQNLGRNTKKTNEEFLYEVKNLVGNEYTPLDKYVTAQTKIRMRHNKCGNIWEIKPYSFLSGKRCPSSTCIRKNECISQQDFDEEIKKLVGDEYIFVGEYKGAHTPILCRHNYCQYEWKIRPANFIHRDVRCPKCQHNIQNKDTDYFRKEVKNLVGDEYVVMTAYTRSQNKIMMRHNVCGYQWGIKPYSFLRGARCPKCSGVLKKNTEIFRREVYELEEESYTVLGEYVTAQTKIRMRHNKCGNIWEIKPYSFLSGKRCPRCRSSHGELSIENWLKRNGYFYIPQKKFPGCKDKHSLPFDFYIPSVNLIIEYDGMQHYQPVEFFGGIESFRRNSRHDAIKNKYCEDHNINLLRIPYTVTGDDIGRLIQNKIDLLIGDIVV</sequence>
<feature type="domain" description="CapR homology" evidence="1">
    <location>
        <begin position="281"/>
        <end position="325"/>
    </location>
</feature>
<dbReference type="RefSeq" id="WP_109956870.1">
    <property type="nucleotide sequence ID" value="NZ_QGHT01000106.1"/>
</dbReference>
<dbReference type="EMBL" id="QGHT01000106">
    <property type="protein sequence ID" value="PWT39112.1"/>
    <property type="molecule type" value="Genomic_DNA"/>
</dbReference>
<dbReference type="Pfam" id="PF21817">
    <property type="entry name" value="CapR"/>
    <property type="match status" value="1"/>
</dbReference>